<evidence type="ECO:0000313" key="1">
    <source>
        <dbReference type="EMBL" id="MBB2174261.1"/>
    </source>
</evidence>
<dbReference type="RefSeq" id="WP_182980717.1">
    <property type="nucleotide sequence ID" value="NZ_BAABGB010000044.1"/>
</dbReference>
<reference evidence="1 2" key="1">
    <citation type="submission" date="2020-04" db="EMBL/GenBank/DDBJ databases">
        <title>Description of novel Gluconacetobacter.</title>
        <authorList>
            <person name="Sombolestani A."/>
        </authorList>
    </citation>
    <scope>NUCLEOTIDE SEQUENCE [LARGE SCALE GENOMIC DNA]</scope>
    <source>
        <strain evidence="1 2">LMG 27724</strain>
    </source>
</reference>
<evidence type="ECO:0000313" key="2">
    <source>
        <dbReference type="Proteomes" id="UP000577891"/>
    </source>
</evidence>
<dbReference type="EMBL" id="JABEQE010000039">
    <property type="protein sequence ID" value="MBB2174261.1"/>
    <property type="molecule type" value="Genomic_DNA"/>
</dbReference>
<accession>A0A7W4J423</accession>
<gene>
    <name evidence="1" type="ORF">HLH35_19525</name>
</gene>
<organism evidence="1 2">
    <name type="scientific">Gluconacetobacter asukensis</name>
    <dbReference type="NCBI Taxonomy" id="1017181"/>
    <lineage>
        <taxon>Bacteria</taxon>
        <taxon>Pseudomonadati</taxon>
        <taxon>Pseudomonadota</taxon>
        <taxon>Alphaproteobacteria</taxon>
        <taxon>Acetobacterales</taxon>
        <taxon>Acetobacteraceae</taxon>
        <taxon>Gluconacetobacter</taxon>
    </lineage>
</organism>
<dbReference type="AlphaFoldDB" id="A0A7W4J423"/>
<protein>
    <submittedName>
        <fullName evidence="1">Uncharacterized protein</fullName>
    </submittedName>
</protein>
<sequence>MNSKFMKRRFIYTMLLATVAAALILRECEKRTPRVAAINGLIYCANPSRGIGIGKVTNTVTNEYEYYVWLKWDAEWNAQSHALRLQPKTDVTPLDHIVVGSVMTTSSSLYYFGKTSSVEMVSRLHGVRDPKRDLPGLKAYSDWADELYIPNANNGDPFIQCIGILWKTNPDDASCHAHWSFEKNYGADIAFHMENLMHFEAIRREVENLITQDLCKGGEGR</sequence>
<name>A0A7W4J423_9PROT</name>
<keyword evidence="2" id="KW-1185">Reference proteome</keyword>
<proteinExistence type="predicted"/>
<comment type="caution">
    <text evidence="1">The sequence shown here is derived from an EMBL/GenBank/DDBJ whole genome shotgun (WGS) entry which is preliminary data.</text>
</comment>
<dbReference type="Proteomes" id="UP000577891">
    <property type="component" value="Unassembled WGS sequence"/>
</dbReference>